<accession>A0A9E8MYJ0</accession>
<evidence type="ECO:0000313" key="1">
    <source>
        <dbReference type="EMBL" id="WAC03731.1"/>
    </source>
</evidence>
<keyword evidence="2" id="KW-1185">Reference proteome</keyword>
<evidence type="ECO:0000313" key="2">
    <source>
        <dbReference type="Proteomes" id="UP001164705"/>
    </source>
</evidence>
<dbReference type="EMBL" id="CP113088">
    <property type="protein sequence ID" value="WAC03731.1"/>
    <property type="molecule type" value="Genomic_DNA"/>
</dbReference>
<evidence type="ECO:0008006" key="3">
    <source>
        <dbReference type="Google" id="ProtNLM"/>
    </source>
</evidence>
<organism evidence="1 2">
    <name type="scientific">Lacinutrix neustonica</name>
    <dbReference type="NCBI Taxonomy" id="2980107"/>
    <lineage>
        <taxon>Bacteria</taxon>
        <taxon>Pseudomonadati</taxon>
        <taxon>Bacteroidota</taxon>
        <taxon>Flavobacteriia</taxon>
        <taxon>Flavobacteriales</taxon>
        <taxon>Flavobacteriaceae</taxon>
        <taxon>Lacinutrix</taxon>
    </lineage>
</organism>
<dbReference type="Proteomes" id="UP001164705">
    <property type="component" value="Chromosome"/>
</dbReference>
<reference evidence="1" key="1">
    <citation type="submission" date="2022-11" db="EMBL/GenBank/DDBJ databases">
        <title>Lacinutrix neustonica HL-RS19T sp. nov., isolated from the surface microlayer sample of brackish Lake Shihwa.</title>
        <authorList>
            <person name="Choi J.Y."/>
            <person name="Hwang C.Y."/>
        </authorList>
    </citation>
    <scope>NUCLEOTIDE SEQUENCE</scope>
    <source>
        <strain evidence="1">HL-RS19</strain>
    </source>
</reference>
<proteinExistence type="predicted"/>
<gene>
    <name evidence="1" type="ORF">N7U66_10045</name>
</gene>
<protein>
    <recommendedName>
        <fullName evidence="3">Lipoprotein</fullName>
    </recommendedName>
</protein>
<dbReference type="PROSITE" id="PS51257">
    <property type="entry name" value="PROKAR_LIPOPROTEIN"/>
    <property type="match status" value="1"/>
</dbReference>
<dbReference type="RefSeq" id="WP_267678366.1">
    <property type="nucleotide sequence ID" value="NZ_CP113088.1"/>
</dbReference>
<name>A0A9E8MYJ0_9FLAO</name>
<sequence length="168" mass="19777">MKKILSLFTIVILIYSCGCDDEIVYSNKLTEFEKSLIPYTAFDNSYFLDENGNSIRASFDPRKFEIYTDRPGPESCQLQEYENLNGAVRFISKDLELTLELNTLYERRQFKINEYYYGNDNLGINFFQNCENGLENNPFDNRLENITLLNFEFTDVIILEDCSRRITN</sequence>
<dbReference type="AlphaFoldDB" id="A0A9E8MYJ0"/>
<dbReference type="KEGG" id="lnu:N7U66_10045"/>